<comment type="function">
    <text evidence="2">Allosteric enzyme that catalyzes the rate-limiting step in glycogen catabolism, the phosphorolytic cleavage of glycogen to produce glucose-1-phosphate, and plays a central role in maintaining cellular and organismal glucose homeostasis.</text>
</comment>
<dbReference type="GO" id="GO:0005737">
    <property type="term" value="C:cytoplasm"/>
    <property type="evidence" value="ECO:0007669"/>
    <property type="project" value="TreeGrafter"/>
</dbReference>
<name>A0A9D5B785_PEA</name>
<dbReference type="EMBL" id="JAMSHJ010000002">
    <property type="protein sequence ID" value="KAI5436583.1"/>
    <property type="molecule type" value="Genomic_DNA"/>
</dbReference>
<reference evidence="4 5" key="1">
    <citation type="journal article" date="2022" name="Nat. Genet.">
        <title>Improved pea reference genome and pan-genome highlight genomic features and evolutionary characteristics.</title>
        <authorList>
            <person name="Yang T."/>
            <person name="Liu R."/>
            <person name="Luo Y."/>
            <person name="Hu S."/>
            <person name="Wang D."/>
            <person name="Wang C."/>
            <person name="Pandey M.K."/>
            <person name="Ge S."/>
            <person name="Xu Q."/>
            <person name="Li N."/>
            <person name="Li G."/>
            <person name="Huang Y."/>
            <person name="Saxena R.K."/>
            <person name="Ji Y."/>
            <person name="Li M."/>
            <person name="Yan X."/>
            <person name="He Y."/>
            <person name="Liu Y."/>
            <person name="Wang X."/>
            <person name="Xiang C."/>
            <person name="Varshney R.K."/>
            <person name="Ding H."/>
            <person name="Gao S."/>
            <person name="Zong X."/>
        </authorList>
    </citation>
    <scope>NUCLEOTIDE SEQUENCE [LARGE SCALE GENOMIC DNA]</scope>
    <source>
        <strain evidence="4 5">cv. Zhongwan 6</strain>
    </source>
</reference>
<dbReference type="PANTHER" id="PTHR11468">
    <property type="entry name" value="GLYCOGEN PHOSPHORYLASE"/>
    <property type="match status" value="1"/>
</dbReference>
<keyword evidence="3" id="KW-1133">Transmembrane helix</keyword>
<keyword evidence="2" id="KW-0328">Glycosyltransferase</keyword>
<proteinExistence type="inferred from homology"/>
<keyword evidence="3" id="KW-0472">Membrane</keyword>
<sequence>MSSLPSAEPTPTSVQLSSVLLFISPPSSLTPSLLQFLFHSILHFATSIPNSTVVAASVWFCSTREKVSLHRPKKVIYTPCIIFLPPLMFLHSTIDFRIQIHHYLYFIRLFGQVEVNLYVIRQWVCGEVMQALAYDVLILGYQTKNTISLRLWEPKAYADDFDLSTFNGGQLEPASVLHSRAKHVGIREY</sequence>
<organism evidence="4 5">
    <name type="scientific">Pisum sativum</name>
    <name type="common">Garden pea</name>
    <name type="synonym">Lathyrus oleraceus</name>
    <dbReference type="NCBI Taxonomy" id="3888"/>
    <lineage>
        <taxon>Eukaryota</taxon>
        <taxon>Viridiplantae</taxon>
        <taxon>Streptophyta</taxon>
        <taxon>Embryophyta</taxon>
        <taxon>Tracheophyta</taxon>
        <taxon>Spermatophyta</taxon>
        <taxon>Magnoliopsida</taxon>
        <taxon>eudicotyledons</taxon>
        <taxon>Gunneridae</taxon>
        <taxon>Pentapetalae</taxon>
        <taxon>rosids</taxon>
        <taxon>fabids</taxon>
        <taxon>Fabales</taxon>
        <taxon>Fabaceae</taxon>
        <taxon>Papilionoideae</taxon>
        <taxon>50 kb inversion clade</taxon>
        <taxon>NPAAA clade</taxon>
        <taxon>Hologalegina</taxon>
        <taxon>IRL clade</taxon>
        <taxon>Fabeae</taxon>
        <taxon>Lathyrus</taxon>
    </lineage>
</organism>
<keyword evidence="2" id="KW-0808">Transferase</keyword>
<dbReference type="GO" id="GO:0005980">
    <property type="term" value="P:glycogen catabolic process"/>
    <property type="evidence" value="ECO:0007669"/>
    <property type="project" value="TreeGrafter"/>
</dbReference>
<gene>
    <name evidence="4" type="ORF">KIW84_022913</name>
</gene>
<evidence type="ECO:0000313" key="4">
    <source>
        <dbReference type="EMBL" id="KAI5436583.1"/>
    </source>
</evidence>
<dbReference type="PANTHER" id="PTHR11468:SF4">
    <property type="entry name" value="ALPHA-GLUCAN PHOSPHORYLASE 2, CYTOSOLIC"/>
    <property type="match status" value="1"/>
</dbReference>
<evidence type="ECO:0000256" key="3">
    <source>
        <dbReference type="SAM" id="Phobius"/>
    </source>
</evidence>
<dbReference type="AlphaFoldDB" id="A0A9D5B785"/>
<keyword evidence="2" id="KW-0119">Carbohydrate metabolism</keyword>
<feature type="transmembrane region" description="Helical" evidence="3">
    <location>
        <begin position="75"/>
        <end position="94"/>
    </location>
</feature>
<comment type="catalytic activity">
    <reaction evidence="2">
        <text>[(1-&gt;4)-alpha-D-glucosyl](n) + phosphate = [(1-&gt;4)-alpha-D-glucosyl](n-1) + alpha-D-glucose 1-phosphate</text>
        <dbReference type="Rhea" id="RHEA:41732"/>
        <dbReference type="Rhea" id="RHEA-COMP:9584"/>
        <dbReference type="Rhea" id="RHEA-COMP:9586"/>
        <dbReference type="ChEBI" id="CHEBI:15444"/>
        <dbReference type="ChEBI" id="CHEBI:43474"/>
        <dbReference type="ChEBI" id="CHEBI:58601"/>
        <dbReference type="EC" id="2.4.1.1"/>
    </reaction>
</comment>
<feature type="transmembrane region" description="Helical" evidence="3">
    <location>
        <begin position="36"/>
        <end position="63"/>
    </location>
</feature>
<dbReference type="GO" id="GO:0008184">
    <property type="term" value="F:glycogen phosphorylase activity"/>
    <property type="evidence" value="ECO:0007669"/>
    <property type="project" value="InterPro"/>
</dbReference>
<dbReference type="GO" id="GO:0030170">
    <property type="term" value="F:pyridoxal phosphate binding"/>
    <property type="evidence" value="ECO:0007669"/>
    <property type="project" value="TreeGrafter"/>
</dbReference>
<accession>A0A9D5B785</accession>
<dbReference type="Pfam" id="PF00343">
    <property type="entry name" value="Phosphorylase"/>
    <property type="match status" value="1"/>
</dbReference>
<evidence type="ECO:0000256" key="1">
    <source>
        <dbReference type="ARBA" id="ARBA00006047"/>
    </source>
</evidence>
<keyword evidence="3" id="KW-0812">Transmembrane</keyword>
<comment type="cofactor">
    <cofactor evidence="2">
        <name>pyridoxal 5'-phosphate</name>
        <dbReference type="ChEBI" id="CHEBI:597326"/>
    </cofactor>
</comment>
<evidence type="ECO:0000256" key="2">
    <source>
        <dbReference type="RuleBase" id="RU000587"/>
    </source>
</evidence>
<comment type="caution">
    <text evidence="4">The sequence shown here is derived from an EMBL/GenBank/DDBJ whole genome shotgun (WGS) entry which is preliminary data.</text>
</comment>
<protein>
    <recommendedName>
        <fullName evidence="2">Alpha-1,4 glucan phosphorylase</fullName>
        <ecNumber evidence="2">2.4.1.1</ecNumber>
    </recommendedName>
</protein>
<keyword evidence="5" id="KW-1185">Reference proteome</keyword>
<keyword evidence="2" id="KW-0663">Pyridoxal phosphate</keyword>
<dbReference type="SUPFAM" id="SSF53756">
    <property type="entry name" value="UDP-Glycosyltransferase/glycogen phosphorylase"/>
    <property type="match status" value="1"/>
</dbReference>
<evidence type="ECO:0000313" key="5">
    <source>
        <dbReference type="Proteomes" id="UP001058974"/>
    </source>
</evidence>
<dbReference type="InterPro" id="IPR000811">
    <property type="entry name" value="Glyco_trans_35"/>
</dbReference>
<dbReference type="Gene3D" id="3.40.50.2000">
    <property type="entry name" value="Glycogen Phosphorylase B"/>
    <property type="match status" value="1"/>
</dbReference>
<dbReference type="EC" id="2.4.1.1" evidence="2"/>
<comment type="similarity">
    <text evidence="1 2">Belongs to the glycogen phosphorylase family.</text>
</comment>
<dbReference type="Gramene" id="Psat02G0291300-T1">
    <property type="protein sequence ID" value="KAI5436583.1"/>
    <property type="gene ID" value="KIW84_022913"/>
</dbReference>
<dbReference type="Proteomes" id="UP001058974">
    <property type="component" value="Chromosome 2"/>
</dbReference>